<feature type="compositionally biased region" description="Low complexity" evidence="1">
    <location>
        <begin position="70"/>
        <end position="84"/>
    </location>
</feature>
<evidence type="ECO:0000313" key="3">
    <source>
        <dbReference type="Proteomes" id="UP000298138"/>
    </source>
</evidence>
<dbReference type="InParanoid" id="A0A4S2N0H8"/>
<protein>
    <submittedName>
        <fullName evidence="2">Uncharacterized protein</fullName>
    </submittedName>
</protein>
<keyword evidence="3" id="KW-1185">Reference proteome</keyword>
<gene>
    <name evidence="2" type="ORF">EX30DRAFT_339827</name>
</gene>
<accession>A0A4S2N0H8</accession>
<organism evidence="2 3">
    <name type="scientific">Ascodesmis nigricans</name>
    <dbReference type="NCBI Taxonomy" id="341454"/>
    <lineage>
        <taxon>Eukaryota</taxon>
        <taxon>Fungi</taxon>
        <taxon>Dikarya</taxon>
        <taxon>Ascomycota</taxon>
        <taxon>Pezizomycotina</taxon>
        <taxon>Pezizomycetes</taxon>
        <taxon>Pezizales</taxon>
        <taxon>Ascodesmidaceae</taxon>
        <taxon>Ascodesmis</taxon>
    </lineage>
</organism>
<evidence type="ECO:0000313" key="2">
    <source>
        <dbReference type="EMBL" id="TGZ82540.1"/>
    </source>
</evidence>
<evidence type="ECO:0000256" key="1">
    <source>
        <dbReference type="SAM" id="MobiDB-lite"/>
    </source>
</evidence>
<sequence length="188" mass="20855">MTHQIHSYRAFSASSRYSLPAPARESNDIPSFRPRTYSPADFTINTDLANNGTSQKKHHPFVYQPYRPDSITPRISPRSTPRSSFSVASPTQAYPNAPSPTRPVHQRAVSSSTYSTASYSSRTSSASPALSQRSDSIYSVNEEKPEPSQFVANMDRKFTGFLGDMPVKEKSTWGRLVGGFKKSKKGKK</sequence>
<feature type="compositionally biased region" description="Low complexity" evidence="1">
    <location>
        <begin position="7"/>
        <end position="18"/>
    </location>
</feature>
<proteinExistence type="predicted"/>
<reference evidence="2 3" key="1">
    <citation type="submission" date="2019-04" db="EMBL/GenBank/DDBJ databases">
        <title>Comparative genomics and transcriptomics to analyze fruiting body development in filamentous ascomycetes.</title>
        <authorList>
            <consortium name="DOE Joint Genome Institute"/>
            <person name="Lutkenhaus R."/>
            <person name="Traeger S."/>
            <person name="Breuer J."/>
            <person name="Kuo A."/>
            <person name="Lipzen A."/>
            <person name="Pangilinan J."/>
            <person name="Dilworth D."/>
            <person name="Sandor L."/>
            <person name="Poggeler S."/>
            <person name="Barry K."/>
            <person name="Grigoriev I.V."/>
            <person name="Nowrousian M."/>
        </authorList>
    </citation>
    <scope>NUCLEOTIDE SEQUENCE [LARGE SCALE GENOMIC DNA]</scope>
    <source>
        <strain evidence="2 3">CBS 389.68</strain>
    </source>
</reference>
<dbReference type="EMBL" id="ML220115">
    <property type="protein sequence ID" value="TGZ82540.1"/>
    <property type="molecule type" value="Genomic_DNA"/>
</dbReference>
<feature type="region of interest" description="Disordered" evidence="1">
    <location>
        <begin position="1"/>
        <end position="151"/>
    </location>
</feature>
<feature type="compositionally biased region" description="Low complexity" evidence="1">
    <location>
        <begin position="110"/>
        <end position="127"/>
    </location>
</feature>
<name>A0A4S2N0H8_9PEZI</name>
<dbReference type="AlphaFoldDB" id="A0A4S2N0H8"/>
<feature type="compositionally biased region" description="Polar residues" evidence="1">
    <location>
        <begin position="43"/>
        <end position="54"/>
    </location>
</feature>
<feature type="compositionally biased region" description="Polar residues" evidence="1">
    <location>
        <begin position="128"/>
        <end position="139"/>
    </location>
</feature>
<dbReference type="Proteomes" id="UP000298138">
    <property type="component" value="Unassembled WGS sequence"/>
</dbReference>
<feature type="compositionally biased region" description="Polar residues" evidence="1">
    <location>
        <begin position="85"/>
        <end position="94"/>
    </location>
</feature>